<dbReference type="PROSITE" id="PS50850">
    <property type="entry name" value="MFS"/>
    <property type="match status" value="1"/>
</dbReference>
<evidence type="ECO:0000256" key="4">
    <source>
        <dbReference type="ARBA" id="ARBA00023136"/>
    </source>
</evidence>
<feature type="transmembrane region" description="Helical" evidence="6">
    <location>
        <begin position="105"/>
        <end position="123"/>
    </location>
</feature>
<reference evidence="8 9" key="1">
    <citation type="journal article" date="2023" name="Plant Dis.">
        <title>First Report of Diplodia intermedia Causing Canker and Dieback Diseases on Apple Trees in Canada.</title>
        <authorList>
            <person name="Ellouze W."/>
            <person name="Ilyukhin E."/>
            <person name="Sulman M."/>
            <person name="Ali S."/>
        </authorList>
    </citation>
    <scope>NUCLEOTIDE SEQUENCE [LARGE SCALE GENOMIC DNA]</scope>
    <source>
        <strain evidence="8 9">M45-28</strain>
    </source>
</reference>
<feature type="transmembrane region" description="Helical" evidence="6">
    <location>
        <begin position="357"/>
        <end position="380"/>
    </location>
</feature>
<keyword evidence="4 6" id="KW-0472">Membrane</keyword>
<dbReference type="InterPro" id="IPR011701">
    <property type="entry name" value="MFS"/>
</dbReference>
<feature type="domain" description="Major facilitator superfamily (MFS) profile" evidence="7">
    <location>
        <begin position="69"/>
        <end position="576"/>
    </location>
</feature>
<dbReference type="PANTHER" id="PTHR23502:SF149">
    <property type="entry name" value="TRANSPORTER, PUTATIVE-RELATED"/>
    <property type="match status" value="1"/>
</dbReference>
<feature type="region of interest" description="Disordered" evidence="5">
    <location>
        <begin position="304"/>
        <end position="327"/>
    </location>
</feature>
<comment type="subcellular location">
    <subcellularLocation>
        <location evidence="1">Membrane</location>
        <topology evidence="1">Multi-pass membrane protein</topology>
    </subcellularLocation>
</comment>
<name>A0ABR3TGH3_9PEZI</name>
<organism evidence="8 9">
    <name type="scientific">Diplodia intermedia</name>
    <dbReference type="NCBI Taxonomy" id="856260"/>
    <lineage>
        <taxon>Eukaryota</taxon>
        <taxon>Fungi</taxon>
        <taxon>Dikarya</taxon>
        <taxon>Ascomycota</taxon>
        <taxon>Pezizomycotina</taxon>
        <taxon>Dothideomycetes</taxon>
        <taxon>Dothideomycetes incertae sedis</taxon>
        <taxon>Botryosphaeriales</taxon>
        <taxon>Botryosphaeriaceae</taxon>
        <taxon>Diplodia</taxon>
    </lineage>
</organism>
<keyword evidence="3 6" id="KW-1133">Transmembrane helix</keyword>
<feature type="transmembrane region" description="Helical" evidence="6">
    <location>
        <begin position="535"/>
        <end position="559"/>
    </location>
</feature>
<evidence type="ECO:0000256" key="2">
    <source>
        <dbReference type="ARBA" id="ARBA00022692"/>
    </source>
</evidence>
<sequence>MEMHYTDKDLHEIEDELHVEILPGTEIMRDVGSHHFVKSGDTTHRVLVPQPTDDKHDPLNWSRWWKGSAITVTTYITFIQGFGPLALAPQFEYYMEDFHCSLADAIQFTGVCILVLGFSNFVWVPISSSFGRRPVLFFSTLICFASAIWRAEAKSYSSFMGAAVVNGIGAGPAETMQPAIIADIFFLHDRGKWNTMYWVAYMGSLMVGPIISGSMALHAGWRSFWWLNAGLLGLGCVLVAFLYPETKYPRPHEHALNTHTAGTKAASLSPAPSEEKTNATAIEFADGPATTNNAIEQIPTHNTTTAAAGRDLEATPTAQRDPWLNRGSPSKTQWGLYQANAHPWRSMLLDLWIPWKLFAFPIVEFASFVVSWSCSSFLTINLTQAQNFAAPPYAFSSEVVGFMNFAILVGALVGLATAGPLSDWVAARLTARNGGIREPEMRLPAMIPYVIIMIIGNVCVAVGYDEKWHWAPIVVVGYACAGIQVAALPAIASTYAVDSYKPVAGSLFVSITVNKNVWGYGFSKFITPWSEEAGFIPPIMTNMALITLFSACGIIFYFYGKTVRRWSKNSNVHKME</sequence>
<accession>A0ABR3TGH3</accession>
<gene>
    <name evidence="8" type="ORF">SLS58_008738</name>
</gene>
<dbReference type="InterPro" id="IPR036259">
    <property type="entry name" value="MFS_trans_sf"/>
</dbReference>
<proteinExistence type="predicted"/>
<dbReference type="Proteomes" id="UP001521184">
    <property type="component" value="Unassembled WGS sequence"/>
</dbReference>
<evidence type="ECO:0000313" key="8">
    <source>
        <dbReference type="EMBL" id="KAL1638620.1"/>
    </source>
</evidence>
<dbReference type="InterPro" id="IPR020846">
    <property type="entry name" value="MFS_dom"/>
</dbReference>
<evidence type="ECO:0000313" key="9">
    <source>
        <dbReference type="Proteomes" id="UP001521184"/>
    </source>
</evidence>
<feature type="transmembrane region" description="Helical" evidence="6">
    <location>
        <begin position="135"/>
        <end position="151"/>
    </location>
</feature>
<keyword evidence="9" id="KW-1185">Reference proteome</keyword>
<dbReference type="EMBL" id="JAKEKT020000077">
    <property type="protein sequence ID" value="KAL1638620.1"/>
    <property type="molecule type" value="Genomic_DNA"/>
</dbReference>
<dbReference type="Pfam" id="PF07690">
    <property type="entry name" value="MFS_1"/>
    <property type="match status" value="1"/>
</dbReference>
<feature type="transmembrane region" description="Helical" evidence="6">
    <location>
        <begin position="443"/>
        <end position="464"/>
    </location>
</feature>
<evidence type="ECO:0000256" key="1">
    <source>
        <dbReference type="ARBA" id="ARBA00004141"/>
    </source>
</evidence>
<protein>
    <recommendedName>
        <fullName evidence="7">Major facilitator superfamily (MFS) profile domain-containing protein</fullName>
    </recommendedName>
</protein>
<evidence type="ECO:0000256" key="6">
    <source>
        <dbReference type="SAM" id="Phobius"/>
    </source>
</evidence>
<dbReference type="PANTHER" id="PTHR23502">
    <property type="entry name" value="MAJOR FACILITATOR SUPERFAMILY"/>
    <property type="match status" value="1"/>
</dbReference>
<feature type="transmembrane region" description="Helical" evidence="6">
    <location>
        <begin position="64"/>
        <end position="85"/>
    </location>
</feature>
<feature type="transmembrane region" description="Helical" evidence="6">
    <location>
        <begin position="198"/>
        <end position="217"/>
    </location>
</feature>
<comment type="caution">
    <text evidence="8">The sequence shown here is derived from an EMBL/GenBank/DDBJ whole genome shotgun (WGS) entry which is preliminary data.</text>
</comment>
<evidence type="ECO:0000256" key="5">
    <source>
        <dbReference type="SAM" id="MobiDB-lite"/>
    </source>
</evidence>
<keyword evidence="2 6" id="KW-0812">Transmembrane</keyword>
<dbReference type="Gene3D" id="1.20.1250.20">
    <property type="entry name" value="MFS general substrate transporter like domains"/>
    <property type="match status" value="1"/>
</dbReference>
<evidence type="ECO:0000259" key="7">
    <source>
        <dbReference type="PROSITE" id="PS50850"/>
    </source>
</evidence>
<feature type="transmembrane region" description="Helical" evidence="6">
    <location>
        <begin position="223"/>
        <end position="243"/>
    </location>
</feature>
<feature type="transmembrane region" description="Helical" evidence="6">
    <location>
        <begin position="400"/>
        <end position="422"/>
    </location>
</feature>
<dbReference type="SUPFAM" id="SSF103473">
    <property type="entry name" value="MFS general substrate transporter"/>
    <property type="match status" value="1"/>
</dbReference>
<feature type="transmembrane region" description="Helical" evidence="6">
    <location>
        <begin position="470"/>
        <end position="491"/>
    </location>
</feature>
<evidence type="ECO:0000256" key="3">
    <source>
        <dbReference type="ARBA" id="ARBA00022989"/>
    </source>
</evidence>